<evidence type="ECO:0000256" key="7">
    <source>
        <dbReference type="ARBA" id="ARBA00049810"/>
    </source>
</evidence>
<feature type="binding site" evidence="8">
    <location>
        <position position="314"/>
    </location>
    <ligand>
        <name>Mg(2+)</name>
        <dbReference type="ChEBI" id="CHEBI:18420"/>
        <label>1</label>
    </ligand>
</feature>
<comment type="function">
    <text evidence="3">Specifically acts as an arginine mono-ADP-ribosylhydrolase by mediating the removal of mono-ADP-ribose attached to arginine residues on proteins.</text>
</comment>
<dbReference type="PANTHER" id="PTHR16222:SF26">
    <property type="entry name" value="ADP-RIBOSYLHYDROLASE ARH1"/>
    <property type="match status" value="1"/>
</dbReference>
<dbReference type="InterPro" id="IPR005502">
    <property type="entry name" value="Ribosyl_crysJ1"/>
</dbReference>
<proteinExistence type="inferred from homology"/>
<dbReference type="InterPro" id="IPR050792">
    <property type="entry name" value="ADP-ribosylglycohydrolase"/>
</dbReference>
<organism evidence="9 10">
    <name type="scientific">Acrasis kona</name>
    <dbReference type="NCBI Taxonomy" id="1008807"/>
    <lineage>
        <taxon>Eukaryota</taxon>
        <taxon>Discoba</taxon>
        <taxon>Heterolobosea</taxon>
        <taxon>Tetramitia</taxon>
        <taxon>Eutetramitia</taxon>
        <taxon>Acrasidae</taxon>
        <taxon>Acrasis</taxon>
    </lineage>
</organism>
<dbReference type="PANTHER" id="PTHR16222">
    <property type="entry name" value="ADP-RIBOSYLGLYCOHYDROLASE"/>
    <property type="match status" value="1"/>
</dbReference>
<evidence type="ECO:0000256" key="5">
    <source>
        <dbReference type="ARBA" id="ARBA00049773"/>
    </source>
</evidence>
<dbReference type="Proteomes" id="UP001431209">
    <property type="component" value="Unassembled WGS sequence"/>
</dbReference>
<feature type="binding site" evidence="8">
    <location>
        <position position="63"/>
    </location>
    <ligand>
        <name>Mg(2+)</name>
        <dbReference type="ChEBI" id="CHEBI:18420"/>
        <label>1</label>
    </ligand>
</feature>
<dbReference type="GO" id="GO:0046872">
    <property type="term" value="F:metal ion binding"/>
    <property type="evidence" value="ECO:0007669"/>
    <property type="project" value="UniProtKB-KW"/>
</dbReference>
<protein>
    <recommendedName>
        <fullName evidence="5">ADP-ribosylhydrolase ARH1</fullName>
        <ecNumber evidence="4">3.2.2.19</ecNumber>
    </recommendedName>
    <alternativeName>
        <fullName evidence="6">ADP-ribose-L-arginine cleaving enzyme</fullName>
    </alternativeName>
    <alternativeName>
        <fullName evidence="7">[Protein ADP-ribosylarginine] hydrolase</fullName>
    </alternativeName>
</protein>
<evidence type="ECO:0000256" key="6">
    <source>
        <dbReference type="ARBA" id="ARBA00049798"/>
    </source>
</evidence>
<dbReference type="Gene3D" id="1.10.4080.10">
    <property type="entry name" value="ADP-ribosylation/Crystallin J1"/>
    <property type="match status" value="1"/>
</dbReference>
<dbReference type="SUPFAM" id="SSF101478">
    <property type="entry name" value="ADP-ribosylglycohydrolase"/>
    <property type="match status" value="1"/>
</dbReference>
<evidence type="ECO:0000313" key="9">
    <source>
        <dbReference type="EMBL" id="KAL0491614.1"/>
    </source>
</evidence>
<evidence type="ECO:0000256" key="8">
    <source>
        <dbReference type="PIRSR" id="PIRSR605502-1"/>
    </source>
</evidence>
<keyword evidence="8" id="KW-0460">Magnesium</keyword>
<accession>A0AAW2ZQY0</accession>
<reference evidence="9 10" key="1">
    <citation type="submission" date="2024-03" db="EMBL/GenBank/DDBJ databases">
        <title>The Acrasis kona genome and developmental transcriptomes reveal deep origins of eukaryotic multicellular pathways.</title>
        <authorList>
            <person name="Sheikh S."/>
            <person name="Fu C.-J."/>
            <person name="Brown M.W."/>
            <person name="Baldauf S.L."/>
        </authorList>
    </citation>
    <scope>NUCLEOTIDE SEQUENCE [LARGE SCALE GENOMIC DNA]</scope>
    <source>
        <strain evidence="9 10">ATCC MYA-3509</strain>
    </source>
</reference>
<sequence>MTKPVSERRLASMLLAASGDAIGFNHGRWEFCKSGQKIHSEVEAMGGLTKIAPNPKKFIVSDDTVMHLATARALVDPTSTTFTNLMNNMAKEYVISMDDMNGRAPGPKCIQSCYRIEKDPSLWSTLPYDKAGGGCGGSMRSMCIGLKYFGEENRRDLIRASIESGRITHNCVVGFMGAFVSAAFTALAMEQIPPRRWGYILINDLFPQCMSYLKDDAKRDFEVIWGDMEKFKDTFKTYLKERQIENDGDSKPVFPENYGIQERDLYYKKWSYQGWAGASGDDSVIISYDALLGSEGNYLELANRAVFHYGDNDSTGTIAMAWYGALYGFPDEKFKANWDTIEYKKELTELANQL</sequence>
<dbReference type="AlphaFoldDB" id="A0AAW2ZQY0"/>
<dbReference type="EC" id="3.2.2.19" evidence="4"/>
<evidence type="ECO:0000256" key="4">
    <source>
        <dbReference type="ARBA" id="ARBA00049725"/>
    </source>
</evidence>
<feature type="binding site" evidence="8">
    <location>
        <position position="313"/>
    </location>
    <ligand>
        <name>Mg(2+)</name>
        <dbReference type="ChEBI" id="CHEBI:18420"/>
        <label>1</label>
    </ligand>
</feature>
<evidence type="ECO:0000256" key="3">
    <source>
        <dbReference type="ARBA" id="ARBA00049582"/>
    </source>
</evidence>
<evidence type="ECO:0000313" key="10">
    <source>
        <dbReference type="Proteomes" id="UP001431209"/>
    </source>
</evidence>
<keyword evidence="8" id="KW-0479">Metal-binding</keyword>
<dbReference type="Pfam" id="PF03747">
    <property type="entry name" value="ADP_ribosyl_GH"/>
    <property type="match status" value="1"/>
</dbReference>
<keyword evidence="10" id="KW-1185">Reference proteome</keyword>
<dbReference type="GO" id="GO:0003875">
    <property type="term" value="F:ADP-ribosylarginine hydrolase activity"/>
    <property type="evidence" value="ECO:0007669"/>
    <property type="project" value="UniProtKB-EC"/>
</dbReference>
<feature type="binding site" evidence="8">
    <location>
        <position position="62"/>
    </location>
    <ligand>
        <name>Mg(2+)</name>
        <dbReference type="ChEBI" id="CHEBI:18420"/>
        <label>1</label>
    </ligand>
</feature>
<comment type="similarity">
    <text evidence="1">Belongs to the ADP-ribosylglycohydrolase family.</text>
</comment>
<dbReference type="EMBL" id="JAOPGA020001833">
    <property type="protein sequence ID" value="KAL0491614.1"/>
    <property type="molecule type" value="Genomic_DNA"/>
</dbReference>
<feature type="binding site" evidence="8">
    <location>
        <position position="61"/>
    </location>
    <ligand>
        <name>Mg(2+)</name>
        <dbReference type="ChEBI" id="CHEBI:18420"/>
        <label>1</label>
    </ligand>
</feature>
<feature type="binding site" evidence="8">
    <location>
        <position position="311"/>
    </location>
    <ligand>
        <name>Mg(2+)</name>
        <dbReference type="ChEBI" id="CHEBI:18420"/>
        <label>1</label>
    </ligand>
</feature>
<dbReference type="InterPro" id="IPR036705">
    <property type="entry name" value="Ribosyl_crysJ1_sf"/>
</dbReference>
<comment type="cofactor">
    <cofactor evidence="8">
        <name>Mg(2+)</name>
        <dbReference type="ChEBI" id="CHEBI:18420"/>
    </cofactor>
    <text evidence="8">Binds 2 magnesium ions per subunit.</text>
</comment>
<comment type="caution">
    <text evidence="9">The sequence shown here is derived from an EMBL/GenBank/DDBJ whole genome shotgun (WGS) entry which is preliminary data.</text>
</comment>
<evidence type="ECO:0000256" key="2">
    <source>
        <dbReference type="ARBA" id="ARBA00022801"/>
    </source>
</evidence>
<evidence type="ECO:0000256" key="1">
    <source>
        <dbReference type="ARBA" id="ARBA00010702"/>
    </source>
</evidence>
<gene>
    <name evidence="9" type="ORF">AKO1_010304</name>
</gene>
<name>A0AAW2ZQY0_9EUKA</name>
<keyword evidence="2 9" id="KW-0378">Hydrolase</keyword>